<gene>
    <name evidence="9" type="ORF">FDQ92_12185</name>
</gene>
<comment type="catalytic activity">
    <reaction evidence="8">
        <text>L-leucine + 2-oxoglutarate = 4-methyl-2-oxopentanoate + L-glutamate</text>
        <dbReference type="Rhea" id="RHEA:18321"/>
        <dbReference type="ChEBI" id="CHEBI:16810"/>
        <dbReference type="ChEBI" id="CHEBI:17865"/>
        <dbReference type="ChEBI" id="CHEBI:29985"/>
        <dbReference type="ChEBI" id="CHEBI:57427"/>
        <dbReference type="EC" id="2.6.1.42"/>
    </reaction>
</comment>
<dbReference type="SUPFAM" id="SSF56752">
    <property type="entry name" value="D-aminoacid aminotransferase-like PLP-dependent enzymes"/>
    <property type="match status" value="1"/>
</dbReference>
<dbReference type="InterPro" id="IPR043131">
    <property type="entry name" value="BCAT-like_N"/>
</dbReference>
<evidence type="ECO:0000256" key="3">
    <source>
        <dbReference type="ARBA" id="ARBA00005072"/>
    </source>
</evidence>
<evidence type="ECO:0000256" key="4">
    <source>
        <dbReference type="ARBA" id="ARBA00009320"/>
    </source>
</evidence>
<keyword evidence="10" id="KW-1185">Reference proteome</keyword>
<comment type="pathway">
    <text evidence="1">Amino-acid biosynthesis; L-isoleucine biosynthesis; L-isoleucine from 2-oxobutanoate: step 4/4.</text>
</comment>
<dbReference type="InterPro" id="IPR050571">
    <property type="entry name" value="Class-IV_PLP-Dep_Aminotrnsfr"/>
</dbReference>
<dbReference type="EMBL" id="CP040098">
    <property type="protein sequence ID" value="QCQ22864.1"/>
    <property type="molecule type" value="Genomic_DNA"/>
</dbReference>
<dbReference type="InterPro" id="IPR043132">
    <property type="entry name" value="BCAT-like_C"/>
</dbReference>
<evidence type="ECO:0000313" key="10">
    <source>
        <dbReference type="Proteomes" id="UP000298602"/>
    </source>
</evidence>
<evidence type="ECO:0000256" key="5">
    <source>
        <dbReference type="ARBA" id="ARBA00013053"/>
    </source>
</evidence>
<evidence type="ECO:0000256" key="8">
    <source>
        <dbReference type="ARBA" id="ARBA00049229"/>
    </source>
</evidence>
<dbReference type="InterPro" id="IPR001544">
    <property type="entry name" value="Aminotrans_IV"/>
</dbReference>
<evidence type="ECO:0000256" key="6">
    <source>
        <dbReference type="ARBA" id="ARBA00048212"/>
    </source>
</evidence>
<sequence>MVKPTPEPFVWLNGRRLPLGRARISPLDRGLLYGDGLFETLRAERGTIFHLQEHLERFRRSAAALRLPPPPDLDWQAVMVSLIEANRLVDAVSRIKIVLTRGESPELGLPRSGRGSCLVTAAPYEPPTTARYTRGWRLHVHREGFAPPLSRHKTLNYLYYLAARQAALDAGQDEAVILDEKGHVAETATGALLIQRSGSWWIPESPYQLPSVTLDKVTGLLGKRGITIGRITVSPADLASADRIWVLNSMMGIMPAAAVDGKDLKWKGGALDASLRNELFASVPC</sequence>
<dbReference type="Proteomes" id="UP000298602">
    <property type="component" value="Chromosome"/>
</dbReference>
<comment type="pathway">
    <text evidence="2">Amino-acid biosynthesis; L-valine biosynthesis; L-valine from pyruvate: step 4/4.</text>
</comment>
<protein>
    <recommendedName>
        <fullName evidence="5">branched-chain-amino-acid transaminase</fullName>
        <ecNumber evidence="5">2.6.1.42</ecNumber>
    </recommendedName>
</protein>
<comment type="catalytic activity">
    <reaction evidence="7">
        <text>L-isoleucine + 2-oxoglutarate = (S)-3-methyl-2-oxopentanoate + L-glutamate</text>
        <dbReference type="Rhea" id="RHEA:24801"/>
        <dbReference type="ChEBI" id="CHEBI:16810"/>
        <dbReference type="ChEBI" id="CHEBI:29985"/>
        <dbReference type="ChEBI" id="CHEBI:35146"/>
        <dbReference type="ChEBI" id="CHEBI:58045"/>
        <dbReference type="EC" id="2.6.1.42"/>
    </reaction>
</comment>
<dbReference type="RefSeq" id="WP_137425147.1">
    <property type="nucleotide sequence ID" value="NZ_CP040098.1"/>
</dbReference>
<dbReference type="InterPro" id="IPR036038">
    <property type="entry name" value="Aminotransferase-like"/>
</dbReference>
<evidence type="ECO:0000313" key="9">
    <source>
        <dbReference type="EMBL" id="QCQ22864.1"/>
    </source>
</evidence>
<reference evidence="9 10" key="2">
    <citation type="submission" date="2019-05" db="EMBL/GenBank/DDBJ databases">
        <authorList>
            <person name="Suflita J.M."/>
            <person name="Marks C.R."/>
        </authorList>
    </citation>
    <scope>NUCLEOTIDE SEQUENCE [LARGE SCALE GENOMIC DNA]</scope>
    <source>
        <strain evidence="9 10">ALDC</strain>
    </source>
</reference>
<comment type="pathway">
    <text evidence="3">Amino-acid biosynthesis; L-leucine biosynthesis; L-leucine from 3-methyl-2-oxobutanoate: step 4/4.</text>
</comment>
<dbReference type="OrthoDB" id="9805628at2"/>
<dbReference type="Gene3D" id="3.20.10.10">
    <property type="entry name" value="D-amino Acid Aminotransferase, subunit A, domain 2"/>
    <property type="match status" value="1"/>
</dbReference>
<dbReference type="AlphaFoldDB" id="A0A4P8L4U7"/>
<evidence type="ECO:0000256" key="1">
    <source>
        <dbReference type="ARBA" id="ARBA00004824"/>
    </source>
</evidence>
<dbReference type="EC" id="2.6.1.42" evidence="5"/>
<dbReference type="KEGG" id="dax:FDQ92_12185"/>
<evidence type="ECO:0000256" key="7">
    <source>
        <dbReference type="ARBA" id="ARBA00048798"/>
    </source>
</evidence>
<dbReference type="Pfam" id="PF01063">
    <property type="entry name" value="Aminotran_4"/>
    <property type="match status" value="1"/>
</dbReference>
<dbReference type="Gene3D" id="3.30.470.10">
    <property type="match status" value="1"/>
</dbReference>
<organism evidence="9 10">
    <name type="scientific">Desulfoglaeba alkanexedens ALDC</name>
    <dbReference type="NCBI Taxonomy" id="980445"/>
    <lineage>
        <taxon>Bacteria</taxon>
        <taxon>Pseudomonadati</taxon>
        <taxon>Thermodesulfobacteriota</taxon>
        <taxon>Syntrophobacteria</taxon>
        <taxon>Syntrophobacterales</taxon>
        <taxon>Syntrophobacteraceae</taxon>
        <taxon>Desulfoglaeba</taxon>
    </lineage>
</organism>
<accession>A0A4P8L4U7</accession>
<dbReference type="GO" id="GO:0004084">
    <property type="term" value="F:branched-chain-amino-acid transaminase activity"/>
    <property type="evidence" value="ECO:0007669"/>
    <property type="project" value="UniProtKB-EC"/>
</dbReference>
<dbReference type="GO" id="GO:0046394">
    <property type="term" value="P:carboxylic acid biosynthetic process"/>
    <property type="evidence" value="ECO:0007669"/>
    <property type="project" value="UniProtKB-ARBA"/>
</dbReference>
<proteinExistence type="inferred from homology"/>
<comment type="catalytic activity">
    <reaction evidence="6">
        <text>L-valine + 2-oxoglutarate = 3-methyl-2-oxobutanoate + L-glutamate</text>
        <dbReference type="Rhea" id="RHEA:24813"/>
        <dbReference type="ChEBI" id="CHEBI:11851"/>
        <dbReference type="ChEBI" id="CHEBI:16810"/>
        <dbReference type="ChEBI" id="CHEBI:29985"/>
        <dbReference type="ChEBI" id="CHEBI:57762"/>
        <dbReference type="EC" id="2.6.1.42"/>
    </reaction>
</comment>
<reference evidence="9 10" key="1">
    <citation type="submission" date="2019-05" db="EMBL/GenBank/DDBJ databases">
        <title>The Complete Genome Sequence of the n-alkane-degrading Desulfoglaeba alkanexedens ALDC reveals multiple alkylsuccinate synthase gene clusters.</title>
        <authorList>
            <person name="Callaghan A.V."/>
            <person name="Davidova I.A."/>
            <person name="Duncan K.E."/>
            <person name="Morris B."/>
            <person name="McInerney M.J."/>
        </authorList>
    </citation>
    <scope>NUCLEOTIDE SEQUENCE [LARGE SCALE GENOMIC DNA]</scope>
    <source>
        <strain evidence="9 10">ALDC</strain>
    </source>
</reference>
<dbReference type="PANTHER" id="PTHR42743">
    <property type="entry name" value="AMINO-ACID AMINOTRANSFERASE"/>
    <property type="match status" value="1"/>
</dbReference>
<name>A0A4P8L4U7_9BACT</name>
<evidence type="ECO:0000256" key="2">
    <source>
        <dbReference type="ARBA" id="ARBA00004931"/>
    </source>
</evidence>
<comment type="similarity">
    <text evidence="4">Belongs to the class-IV pyridoxal-phosphate-dependent aminotransferase family.</text>
</comment>
<dbReference type="PANTHER" id="PTHR42743:SF11">
    <property type="entry name" value="AMINODEOXYCHORISMATE LYASE"/>
    <property type="match status" value="1"/>
</dbReference>